<dbReference type="GeneID" id="110787208"/>
<dbReference type="Proteomes" id="UP000813463">
    <property type="component" value="Chromosome 1"/>
</dbReference>
<evidence type="ECO:0000313" key="3">
    <source>
        <dbReference type="Proteomes" id="UP000813463"/>
    </source>
</evidence>
<sequence length="220" mass="24392">MSIKIHPHQLALVAPPPSSSAAPVSDPSSSPPVLSLSTTGEGEIFTIWMKSLILGGKGCTVFNSNGEVVYRVDNYSSKGCNQVFLMDSQGQILLTILRKKFRLMARWKGYKDEMKKGESWWFQVRKSWKLPKMPLCNEVVVNLFHDKKSPAFKIEKAKSDVTSCKIVDRLGGLIAEMKQKQSLGGVVLGNDVLTLVVAPNIDHSLIMGLMVAYNLIHCRM</sequence>
<dbReference type="PANTHER" id="PTHR31087">
    <property type="match status" value="1"/>
</dbReference>
<dbReference type="RefSeq" id="XP_021847484.1">
    <property type="nucleotide sequence ID" value="XM_021991792.2"/>
</dbReference>
<dbReference type="InterPro" id="IPR038595">
    <property type="entry name" value="LOR_sf"/>
</dbReference>
<protein>
    <submittedName>
        <fullName evidence="4">Protein LURP-one-related 11</fullName>
    </submittedName>
</protein>
<evidence type="ECO:0000313" key="4">
    <source>
        <dbReference type="RefSeq" id="XP_021847484.1"/>
    </source>
</evidence>
<name>A0A9R0IDW0_SPIOL</name>
<dbReference type="AlphaFoldDB" id="A0A9R0IDW0"/>
<feature type="region of interest" description="Disordered" evidence="2">
    <location>
        <begin position="14"/>
        <end position="35"/>
    </location>
</feature>
<dbReference type="Pfam" id="PF04525">
    <property type="entry name" value="LOR"/>
    <property type="match status" value="1"/>
</dbReference>
<dbReference type="SUPFAM" id="SSF54518">
    <property type="entry name" value="Tubby C-terminal domain-like"/>
    <property type="match status" value="1"/>
</dbReference>
<keyword evidence="3" id="KW-1185">Reference proteome</keyword>
<reference evidence="4" key="2">
    <citation type="submission" date="2025-08" db="UniProtKB">
        <authorList>
            <consortium name="RefSeq"/>
        </authorList>
    </citation>
    <scope>IDENTIFICATION</scope>
    <source>
        <tissue evidence="4">Leaf</tissue>
    </source>
</reference>
<evidence type="ECO:0000256" key="1">
    <source>
        <dbReference type="ARBA" id="ARBA00005437"/>
    </source>
</evidence>
<dbReference type="InterPro" id="IPR007612">
    <property type="entry name" value="LOR"/>
</dbReference>
<accession>A0A9R0IDW0</accession>
<proteinExistence type="inferred from homology"/>
<comment type="similarity">
    <text evidence="1">Belongs to the LOR family.</text>
</comment>
<dbReference type="InterPro" id="IPR025659">
    <property type="entry name" value="Tubby-like_C"/>
</dbReference>
<gene>
    <name evidence="4" type="primary">LOC110787208</name>
</gene>
<evidence type="ECO:0000256" key="2">
    <source>
        <dbReference type="SAM" id="MobiDB-lite"/>
    </source>
</evidence>
<dbReference type="Gene3D" id="2.40.160.200">
    <property type="entry name" value="LURP1-related"/>
    <property type="match status" value="1"/>
</dbReference>
<organism evidence="3 4">
    <name type="scientific">Spinacia oleracea</name>
    <name type="common">Spinach</name>
    <dbReference type="NCBI Taxonomy" id="3562"/>
    <lineage>
        <taxon>Eukaryota</taxon>
        <taxon>Viridiplantae</taxon>
        <taxon>Streptophyta</taxon>
        <taxon>Embryophyta</taxon>
        <taxon>Tracheophyta</taxon>
        <taxon>Spermatophyta</taxon>
        <taxon>Magnoliopsida</taxon>
        <taxon>eudicotyledons</taxon>
        <taxon>Gunneridae</taxon>
        <taxon>Pentapetalae</taxon>
        <taxon>Caryophyllales</taxon>
        <taxon>Chenopodiaceae</taxon>
        <taxon>Chenopodioideae</taxon>
        <taxon>Anserineae</taxon>
        <taxon>Spinacia</taxon>
    </lineage>
</organism>
<dbReference type="PANTHER" id="PTHR31087:SF25">
    <property type="entry name" value="TRANSLATION INITIATION FACTOR 2B FAMILY PROTEIN, PUTATIVE, EXPRESSED-RELATED"/>
    <property type="match status" value="1"/>
</dbReference>
<dbReference type="KEGG" id="soe:110787208"/>
<reference evidence="3" key="1">
    <citation type="journal article" date="2021" name="Nat. Commun.">
        <title>Genomic analyses provide insights into spinach domestication and the genetic basis of agronomic traits.</title>
        <authorList>
            <person name="Cai X."/>
            <person name="Sun X."/>
            <person name="Xu C."/>
            <person name="Sun H."/>
            <person name="Wang X."/>
            <person name="Ge C."/>
            <person name="Zhang Z."/>
            <person name="Wang Q."/>
            <person name="Fei Z."/>
            <person name="Jiao C."/>
            <person name="Wang Q."/>
        </authorList>
    </citation>
    <scope>NUCLEOTIDE SEQUENCE [LARGE SCALE GENOMIC DNA]</scope>
    <source>
        <strain evidence="3">cv. Varoflay</strain>
    </source>
</reference>
<dbReference type="OrthoDB" id="652749at2759"/>
<feature type="compositionally biased region" description="Low complexity" evidence="2">
    <location>
        <begin position="19"/>
        <end position="35"/>
    </location>
</feature>